<dbReference type="Proteomes" id="UP000199409">
    <property type="component" value="Unassembled WGS sequence"/>
</dbReference>
<dbReference type="OrthoDB" id="9781415at2"/>
<reference evidence="3 4" key="1">
    <citation type="submission" date="2016-10" db="EMBL/GenBank/DDBJ databases">
        <authorList>
            <person name="de Groot N.N."/>
        </authorList>
    </citation>
    <scope>NUCLEOTIDE SEQUENCE [LARGE SCALE GENOMIC DNA]</scope>
    <source>
        <strain evidence="3 4">DSM 7343</strain>
    </source>
</reference>
<dbReference type="InterPro" id="IPR050275">
    <property type="entry name" value="PGM_Phosphatase"/>
</dbReference>
<evidence type="ECO:0000256" key="1">
    <source>
        <dbReference type="PIRSR" id="PIRSR613078-1"/>
    </source>
</evidence>
<name>A0A1H4CIQ2_9BACT</name>
<feature type="binding site" evidence="2">
    <location>
        <position position="60"/>
    </location>
    <ligand>
        <name>substrate</name>
    </ligand>
</feature>
<evidence type="ECO:0000313" key="4">
    <source>
        <dbReference type="Proteomes" id="UP000199409"/>
    </source>
</evidence>
<organism evidence="3 4">
    <name type="scientific">Desulfuromusa kysingii</name>
    <dbReference type="NCBI Taxonomy" id="37625"/>
    <lineage>
        <taxon>Bacteria</taxon>
        <taxon>Pseudomonadati</taxon>
        <taxon>Thermodesulfobacteriota</taxon>
        <taxon>Desulfuromonadia</taxon>
        <taxon>Desulfuromonadales</taxon>
        <taxon>Geopsychrobacteraceae</taxon>
        <taxon>Desulfuromusa</taxon>
    </lineage>
</organism>
<feature type="active site" description="Tele-phosphohistidine intermediate" evidence="1">
    <location>
        <position position="11"/>
    </location>
</feature>
<dbReference type="Pfam" id="PF00300">
    <property type="entry name" value="His_Phos_1"/>
    <property type="match status" value="1"/>
</dbReference>
<dbReference type="SMART" id="SM00855">
    <property type="entry name" value="PGAM"/>
    <property type="match status" value="1"/>
</dbReference>
<dbReference type="InterPro" id="IPR013078">
    <property type="entry name" value="His_Pase_superF_clade-1"/>
</dbReference>
<dbReference type="GO" id="GO:0016791">
    <property type="term" value="F:phosphatase activity"/>
    <property type="evidence" value="ECO:0007669"/>
    <property type="project" value="TreeGrafter"/>
</dbReference>
<dbReference type="PANTHER" id="PTHR48100">
    <property type="entry name" value="BROAD-SPECIFICITY PHOSPHATASE YOR283W-RELATED"/>
    <property type="match status" value="1"/>
</dbReference>
<proteinExistence type="predicted"/>
<keyword evidence="4" id="KW-1185">Reference proteome</keyword>
<dbReference type="CDD" id="cd07067">
    <property type="entry name" value="HP_PGM_like"/>
    <property type="match status" value="1"/>
</dbReference>
<evidence type="ECO:0000256" key="2">
    <source>
        <dbReference type="PIRSR" id="PIRSR613078-2"/>
    </source>
</evidence>
<dbReference type="InterPro" id="IPR029033">
    <property type="entry name" value="His_PPase_superfam"/>
</dbReference>
<dbReference type="SUPFAM" id="SSF53254">
    <property type="entry name" value="Phosphoglycerate mutase-like"/>
    <property type="match status" value="1"/>
</dbReference>
<dbReference type="Gene3D" id="3.40.50.1240">
    <property type="entry name" value="Phosphoglycerate mutase-like"/>
    <property type="match status" value="1"/>
</dbReference>
<dbReference type="AlphaFoldDB" id="A0A1H4CIQ2"/>
<dbReference type="EMBL" id="FNQN01000008">
    <property type="protein sequence ID" value="SEA60219.1"/>
    <property type="molecule type" value="Genomic_DNA"/>
</dbReference>
<feature type="active site" description="Proton donor/acceptor" evidence="1">
    <location>
        <position position="84"/>
    </location>
</feature>
<evidence type="ECO:0000313" key="3">
    <source>
        <dbReference type="EMBL" id="SEA60219.1"/>
    </source>
</evidence>
<protein>
    <submittedName>
        <fullName evidence="3">Alpha-ribazole phosphatase</fullName>
    </submittedName>
</protein>
<accession>A0A1H4CIQ2</accession>
<sequence length="199" mass="22393">MKATRLHLLRHGQVVGFEEMRYNGQNDIHLTAHGRKQSAAFAGRLQHLSLGGIYSSDLYRCRVAADQIALLQNVQPVYMQELRELHIGDWQGKTWMQLQQEYPELWQARLDDMINVAPPSGESLLQMAERVRPAVKKIVADHPGEEIVLVGHGGVNRVILLDAIGAPLESLFHIEQDFGCENIIDFYADGSTVVKKLNT</sequence>
<gene>
    <name evidence="3" type="ORF">SAMN05660420_02566</name>
</gene>
<dbReference type="STRING" id="37625.SAMN05660420_02566"/>
<dbReference type="RefSeq" id="WP_092349258.1">
    <property type="nucleotide sequence ID" value="NZ_FNQN01000008.1"/>
</dbReference>
<dbReference type="PANTHER" id="PTHR48100:SF10">
    <property type="entry name" value="2-CARBOXY-D-ARABINITOL-1-PHOSPHATASE-RELATED"/>
    <property type="match status" value="1"/>
</dbReference>